<dbReference type="Pfam" id="PF05635">
    <property type="entry name" value="23S_rRNA_IVP"/>
    <property type="match status" value="1"/>
</dbReference>
<dbReference type="SUPFAM" id="SSF158446">
    <property type="entry name" value="IVS-encoded protein-like"/>
    <property type="match status" value="1"/>
</dbReference>
<dbReference type="PANTHER" id="PTHR38471:SF2">
    <property type="entry name" value="FOUR HELIX BUNDLE PROTEIN"/>
    <property type="match status" value="1"/>
</dbReference>
<protein>
    <submittedName>
        <fullName evidence="1">Four helix bundle protein</fullName>
    </submittedName>
</protein>
<organism evidence="1 2">
    <name type="scientific">Niastella soli</name>
    <dbReference type="NCBI Taxonomy" id="2821487"/>
    <lineage>
        <taxon>Bacteria</taxon>
        <taxon>Pseudomonadati</taxon>
        <taxon>Bacteroidota</taxon>
        <taxon>Chitinophagia</taxon>
        <taxon>Chitinophagales</taxon>
        <taxon>Chitinophagaceae</taxon>
        <taxon>Niastella</taxon>
    </lineage>
</organism>
<gene>
    <name evidence="1" type="ORF">J7I42_25390</name>
</gene>
<dbReference type="InterPro" id="IPR036583">
    <property type="entry name" value="23S_rRNA_IVS_sf"/>
</dbReference>
<dbReference type="PANTHER" id="PTHR38471">
    <property type="entry name" value="FOUR HELIX BUNDLE PROTEIN"/>
    <property type="match status" value="1"/>
</dbReference>
<dbReference type="CDD" id="cd16377">
    <property type="entry name" value="23S_rRNA_IVP_like"/>
    <property type="match status" value="1"/>
</dbReference>
<dbReference type="NCBIfam" id="TIGR02436">
    <property type="entry name" value="four helix bundle protein"/>
    <property type="match status" value="1"/>
</dbReference>
<comment type="caution">
    <text evidence="1">The sequence shown here is derived from an EMBL/GenBank/DDBJ whole genome shotgun (WGS) entry which is preliminary data.</text>
</comment>
<dbReference type="EMBL" id="JAGHKO010000010">
    <property type="protein sequence ID" value="MBO9203643.1"/>
    <property type="molecule type" value="Genomic_DNA"/>
</dbReference>
<dbReference type="InterPro" id="IPR012657">
    <property type="entry name" value="23S_rRNA-intervening_sequence"/>
</dbReference>
<name>A0ABS3Z0G5_9BACT</name>
<evidence type="ECO:0000313" key="1">
    <source>
        <dbReference type="EMBL" id="MBO9203643.1"/>
    </source>
</evidence>
<accession>A0ABS3Z0G5</accession>
<reference evidence="1 2" key="1">
    <citation type="submission" date="2021-03" db="EMBL/GenBank/DDBJ databases">
        <title>Assistant Professor.</title>
        <authorList>
            <person name="Huq M.A."/>
        </authorList>
    </citation>
    <scope>NUCLEOTIDE SEQUENCE [LARGE SCALE GENOMIC DNA]</scope>
    <source>
        <strain evidence="1 2">MAH-29</strain>
    </source>
</reference>
<sequence>MAIKTFLDLEVYQLAHKFAMVIFELTKSFPYEERFSLTDQIRRSPRSIAVNTAEGWGKRVYVGNFKRHLVDGIRSLEESKSWLLFAKDCNYITIDIYKKLLSEAEVLGSKLQRLHDNWQDFNS</sequence>
<dbReference type="RefSeq" id="WP_209141694.1">
    <property type="nucleotide sequence ID" value="NZ_JAGHKO010000010.1"/>
</dbReference>
<dbReference type="Proteomes" id="UP000677244">
    <property type="component" value="Unassembled WGS sequence"/>
</dbReference>
<dbReference type="Gene3D" id="1.20.1440.60">
    <property type="entry name" value="23S rRNA-intervening sequence"/>
    <property type="match status" value="1"/>
</dbReference>
<keyword evidence="2" id="KW-1185">Reference proteome</keyword>
<proteinExistence type="predicted"/>
<evidence type="ECO:0000313" key="2">
    <source>
        <dbReference type="Proteomes" id="UP000677244"/>
    </source>
</evidence>